<evidence type="ECO:0000313" key="1">
    <source>
        <dbReference type="EMBL" id="KAG0427112.1"/>
    </source>
</evidence>
<protein>
    <submittedName>
        <fullName evidence="1">Uncharacterized protein</fullName>
    </submittedName>
</protein>
<organism evidence="1 2">
    <name type="scientific">Ixodes persulcatus</name>
    <name type="common">Taiga tick</name>
    <dbReference type="NCBI Taxonomy" id="34615"/>
    <lineage>
        <taxon>Eukaryota</taxon>
        <taxon>Metazoa</taxon>
        <taxon>Ecdysozoa</taxon>
        <taxon>Arthropoda</taxon>
        <taxon>Chelicerata</taxon>
        <taxon>Arachnida</taxon>
        <taxon>Acari</taxon>
        <taxon>Parasitiformes</taxon>
        <taxon>Ixodida</taxon>
        <taxon>Ixodoidea</taxon>
        <taxon>Ixodidae</taxon>
        <taxon>Ixodinae</taxon>
        <taxon>Ixodes</taxon>
    </lineage>
</organism>
<proteinExistence type="predicted"/>
<accession>A0AC60Q0F9</accession>
<sequence>MDLHDGAVLAAAGDAVVVSMSYWLDGSNTLEGNQGLTDQLLALEWVSDHIARFGGDIGDKRPSGSRNTEALELDQFRLVSVSNQVGRRTLHERSAGSRPVNFRPWLDTG</sequence>
<dbReference type="EMBL" id="JABSTQ010009654">
    <property type="protein sequence ID" value="KAG0427112.1"/>
    <property type="molecule type" value="Genomic_DNA"/>
</dbReference>
<dbReference type="Proteomes" id="UP000805193">
    <property type="component" value="Unassembled WGS sequence"/>
</dbReference>
<name>A0AC60Q0F9_IXOPE</name>
<gene>
    <name evidence="1" type="ORF">HPB47_025786</name>
</gene>
<reference evidence="1 2" key="1">
    <citation type="journal article" date="2020" name="Cell">
        <title>Large-Scale Comparative Analyses of Tick Genomes Elucidate Their Genetic Diversity and Vector Capacities.</title>
        <authorList>
            <consortium name="Tick Genome and Microbiome Consortium (TIGMIC)"/>
            <person name="Jia N."/>
            <person name="Wang J."/>
            <person name="Shi W."/>
            <person name="Du L."/>
            <person name="Sun Y."/>
            <person name="Zhan W."/>
            <person name="Jiang J.F."/>
            <person name="Wang Q."/>
            <person name="Zhang B."/>
            <person name="Ji P."/>
            <person name="Bell-Sakyi L."/>
            <person name="Cui X.M."/>
            <person name="Yuan T.T."/>
            <person name="Jiang B.G."/>
            <person name="Yang W.F."/>
            <person name="Lam T.T."/>
            <person name="Chang Q.C."/>
            <person name="Ding S.J."/>
            <person name="Wang X.J."/>
            <person name="Zhu J.G."/>
            <person name="Ruan X.D."/>
            <person name="Zhao L."/>
            <person name="Wei J.T."/>
            <person name="Ye R.Z."/>
            <person name="Que T.C."/>
            <person name="Du C.H."/>
            <person name="Zhou Y.H."/>
            <person name="Cheng J.X."/>
            <person name="Dai P.F."/>
            <person name="Guo W.B."/>
            <person name="Han X.H."/>
            <person name="Huang E.J."/>
            <person name="Li L.F."/>
            <person name="Wei W."/>
            <person name="Gao Y.C."/>
            <person name="Liu J.Z."/>
            <person name="Shao H.Z."/>
            <person name="Wang X."/>
            <person name="Wang C.C."/>
            <person name="Yang T.C."/>
            <person name="Huo Q.B."/>
            <person name="Li W."/>
            <person name="Chen H.Y."/>
            <person name="Chen S.E."/>
            <person name="Zhou L.G."/>
            <person name="Ni X.B."/>
            <person name="Tian J.H."/>
            <person name="Sheng Y."/>
            <person name="Liu T."/>
            <person name="Pan Y.S."/>
            <person name="Xia L.Y."/>
            <person name="Li J."/>
            <person name="Zhao F."/>
            <person name="Cao W.C."/>
        </authorList>
    </citation>
    <scope>NUCLEOTIDE SEQUENCE [LARGE SCALE GENOMIC DNA]</scope>
    <source>
        <strain evidence="1">Iper-2018</strain>
    </source>
</reference>
<evidence type="ECO:0000313" key="2">
    <source>
        <dbReference type="Proteomes" id="UP000805193"/>
    </source>
</evidence>
<comment type="caution">
    <text evidence="1">The sequence shown here is derived from an EMBL/GenBank/DDBJ whole genome shotgun (WGS) entry which is preliminary data.</text>
</comment>
<keyword evidence="2" id="KW-1185">Reference proteome</keyword>